<evidence type="ECO:0000313" key="2">
    <source>
        <dbReference type="EMBL" id="KAG0578425.1"/>
    </source>
</evidence>
<dbReference type="AlphaFoldDB" id="A0A8T0I5Y6"/>
<gene>
    <name evidence="2" type="ORF">KC19_4G021700</name>
</gene>
<evidence type="ECO:0000256" key="1">
    <source>
        <dbReference type="SAM" id="SignalP"/>
    </source>
</evidence>
<proteinExistence type="predicted"/>
<keyword evidence="3" id="KW-1185">Reference proteome</keyword>
<accession>A0A8T0I5Y6</accession>
<name>A0A8T0I5Y6_CERPU</name>
<keyword evidence="1" id="KW-0732">Signal</keyword>
<feature type="chain" id="PRO_5035903433" evidence="1">
    <location>
        <begin position="25"/>
        <end position="50"/>
    </location>
</feature>
<comment type="caution">
    <text evidence="2">The sequence shown here is derived from an EMBL/GenBank/DDBJ whole genome shotgun (WGS) entry which is preliminary data.</text>
</comment>
<dbReference type="EMBL" id="CM026424">
    <property type="protein sequence ID" value="KAG0578425.1"/>
    <property type="molecule type" value="Genomic_DNA"/>
</dbReference>
<dbReference type="Proteomes" id="UP000822688">
    <property type="component" value="Chromosome 4"/>
</dbReference>
<reference evidence="2" key="1">
    <citation type="submission" date="2020-06" db="EMBL/GenBank/DDBJ databases">
        <title>WGS assembly of Ceratodon purpureus strain R40.</title>
        <authorList>
            <person name="Carey S.B."/>
            <person name="Jenkins J."/>
            <person name="Shu S."/>
            <person name="Lovell J.T."/>
            <person name="Sreedasyam A."/>
            <person name="Maumus F."/>
            <person name="Tiley G.P."/>
            <person name="Fernandez-Pozo N."/>
            <person name="Barry K."/>
            <person name="Chen C."/>
            <person name="Wang M."/>
            <person name="Lipzen A."/>
            <person name="Daum C."/>
            <person name="Saski C.A."/>
            <person name="Payton A.C."/>
            <person name="Mcbreen J.C."/>
            <person name="Conrad R.E."/>
            <person name="Kollar L.M."/>
            <person name="Olsson S."/>
            <person name="Huttunen S."/>
            <person name="Landis J.B."/>
            <person name="Wickett N.J."/>
            <person name="Johnson M.G."/>
            <person name="Rensing S.A."/>
            <person name="Grimwood J."/>
            <person name="Schmutz J."/>
            <person name="Mcdaniel S.F."/>
        </authorList>
    </citation>
    <scope>NUCLEOTIDE SEQUENCE</scope>
    <source>
        <strain evidence="2">R40</strain>
    </source>
</reference>
<feature type="signal peptide" evidence="1">
    <location>
        <begin position="1"/>
        <end position="24"/>
    </location>
</feature>
<evidence type="ECO:0000313" key="3">
    <source>
        <dbReference type="Proteomes" id="UP000822688"/>
    </source>
</evidence>
<organism evidence="2 3">
    <name type="scientific">Ceratodon purpureus</name>
    <name type="common">Fire moss</name>
    <name type="synonym">Dicranum purpureum</name>
    <dbReference type="NCBI Taxonomy" id="3225"/>
    <lineage>
        <taxon>Eukaryota</taxon>
        <taxon>Viridiplantae</taxon>
        <taxon>Streptophyta</taxon>
        <taxon>Embryophyta</taxon>
        <taxon>Bryophyta</taxon>
        <taxon>Bryophytina</taxon>
        <taxon>Bryopsida</taxon>
        <taxon>Dicranidae</taxon>
        <taxon>Pseudoditrichales</taxon>
        <taxon>Ditrichaceae</taxon>
        <taxon>Ceratodon</taxon>
    </lineage>
</organism>
<protein>
    <submittedName>
        <fullName evidence="2">Uncharacterized protein</fullName>
    </submittedName>
</protein>
<sequence length="50" mass="5762">MLLIVYNVLPLLLWLLLNYAVALSHISWRQQCVGKAMDVICFLADQVYLP</sequence>